<protein>
    <submittedName>
        <fullName evidence="2">Uncharacterized protein</fullName>
    </submittedName>
</protein>
<feature type="compositionally biased region" description="Basic and acidic residues" evidence="1">
    <location>
        <begin position="75"/>
        <end position="92"/>
    </location>
</feature>
<proteinExistence type="predicted"/>
<name>A0A151MPT9_ALLMI</name>
<feature type="region of interest" description="Disordered" evidence="1">
    <location>
        <begin position="32"/>
        <end position="92"/>
    </location>
</feature>
<gene>
    <name evidence="2" type="ORF">Y1Q_0002178</name>
</gene>
<dbReference type="Proteomes" id="UP000050525">
    <property type="component" value="Unassembled WGS sequence"/>
</dbReference>
<sequence>MIEQRGGKATGPGLGPPYSLQVIVAVAQGINLSPEPPLEQGQHPKPAEQGSNARQKLAQRLGPKPELQGSQKCHGAKEARLPPPERRGKKESVPALFQMHSAVTEQSQGQLSCSLIKPGSGQMQALRKKERKKIAY</sequence>
<evidence type="ECO:0000313" key="3">
    <source>
        <dbReference type="Proteomes" id="UP000050525"/>
    </source>
</evidence>
<reference evidence="2 3" key="1">
    <citation type="journal article" date="2012" name="Genome Biol.">
        <title>Sequencing three crocodilian genomes to illuminate the evolution of archosaurs and amniotes.</title>
        <authorList>
            <person name="St John J.A."/>
            <person name="Braun E.L."/>
            <person name="Isberg S.R."/>
            <person name="Miles L.G."/>
            <person name="Chong A.Y."/>
            <person name="Gongora J."/>
            <person name="Dalzell P."/>
            <person name="Moran C."/>
            <person name="Bed'hom B."/>
            <person name="Abzhanov A."/>
            <person name="Burgess S.C."/>
            <person name="Cooksey A.M."/>
            <person name="Castoe T.A."/>
            <person name="Crawford N.G."/>
            <person name="Densmore L.D."/>
            <person name="Drew J.C."/>
            <person name="Edwards S.V."/>
            <person name="Faircloth B.C."/>
            <person name="Fujita M.K."/>
            <person name="Greenwold M.J."/>
            <person name="Hoffmann F.G."/>
            <person name="Howard J.M."/>
            <person name="Iguchi T."/>
            <person name="Janes D.E."/>
            <person name="Khan S.Y."/>
            <person name="Kohno S."/>
            <person name="de Koning A.J."/>
            <person name="Lance S.L."/>
            <person name="McCarthy F.M."/>
            <person name="McCormack J.E."/>
            <person name="Merchant M.E."/>
            <person name="Peterson D.G."/>
            <person name="Pollock D.D."/>
            <person name="Pourmand N."/>
            <person name="Raney B.J."/>
            <person name="Roessler K.A."/>
            <person name="Sanford J.R."/>
            <person name="Sawyer R.H."/>
            <person name="Schmidt C.J."/>
            <person name="Triplett E.W."/>
            <person name="Tuberville T.D."/>
            <person name="Venegas-Anaya M."/>
            <person name="Howard J.T."/>
            <person name="Jarvis E.D."/>
            <person name="Guillette L.J.Jr."/>
            <person name="Glenn T.C."/>
            <person name="Green R.E."/>
            <person name="Ray D.A."/>
        </authorList>
    </citation>
    <scope>NUCLEOTIDE SEQUENCE [LARGE SCALE GENOMIC DNA]</scope>
    <source>
        <strain evidence="2">KSC_2009_1</strain>
    </source>
</reference>
<dbReference type="AlphaFoldDB" id="A0A151MPT9"/>
<evidence type="ECO:0000313" key="2">
    <source>
        <dbReference type="EMBL" id="KYO26557.1"/>
    </source>
</evidence>
<evidence type="ECO:0000256" key="1">
    <source>
        <dbReference type="SAM" id="MobiDB-lite"/>
    </source>
</evidence>
<keyword evidence="3" id="KW-1185">Reference proteome</keyword>
<comment type="caution">
    <text evidence="2">The sequence shown here is derived from an EMBL/GenBank/DDBJ whole genome shotgun (WGS) entry which is preliminary data.</text>
</comment>
<accession>A0A151MPT9</accession>
<dbReference type="EMBL" id="AKHW03005470">
    <property type="protein sequence ID" value="KYO26557.1"/>
    <property type="molecule type" value="Genomic_DNA"/>
</dbReference>
<organism evidence="2 3">
    <name type="scientific">Alligator mississippiensis</name>
    <name type="common">American alligator</name>
    <dbReference type="NCBI Taxonomy" id="8496"/>
    <lineage>
        <taxon>Eukaryota</taxon>
        <taxon>Metazoa</taxon>
        <taxon>Chordata</taxon>
        <taxon>Craniata</taxon>
        <taxon>Vertebrata</taxon>
        <taxon>Euteleostomi</taxon>
        <taxon>Archelosauria</taxon>
        <taxon>Archosauria</taxon>
        <taxon>Crocodylia</taxon>
        <taxon>Alligatoridae</taxon>
        <taxon>Alligatorinae</taxon>
        <taxon>Alligator</taxon>
    </lineage>
</organism>